<protein>
    <submittedName>
        <fullName evidence="9">Oidioi.mRNA.OKI2018_I69.XSR.g14474.t2.cds</fullName>
    </submittedName>
</protein>
<evidence type="ECO:0000256" key="2">
    <source>
        <dbReference type="ARBA" id="ARBA00004514"/>
    </source>
</evidence>
<reference evidence="9 10" key="1">
    <citation type="submission" date="2021-04" db="EMBL/GenBank/DDBJ databases">
        <authorList>
            <person name="Bliznina A."/>
        </authorList>
    </citation>
    <scope>NUCLEOTIDE SEQUENCE [LARGE SCALE GENOMIC DNA]</scope>
</reference>
<feature type="compositionally biased region" description="Basic and acidic residues" evidence="7">
    <location>
        <begin position="570"/>
        <end position="579"/>
    </location>
</feature>
<feature type="region of interest" description="Disordered" evidence="7">
    <location>
        <begin position="79"/>
        <end position="99"/>
    </location>
</feature>
<comment type="catalytic activity">
    <reaction evidence="5">
        <text>(L-glutamyl)(n+1)-gamma-L-glutamyl-L-glutamyl-[protein] + H2O = (L-glutamyl)(n)-gamma-L-glutamyl-L-glutamyl-[protein] + L-glutamate</text>
        <dbReference type="Rhea" id="RHEA:60004"/>
        <dbReference type="Rhea" id="RHEA-COMP:15519"/>
        <dbReference type="Rhea" id="RHEA-COMP:15675"/>
        <dbReference type="ChEBI" id="CHEBI:15377"/>
        <dbReference type="ChEBI" id="CHEBI:29985"/>
        <dbReference type="ChEBI" id="CHEBI:143623"/>
    </reaction>
    <physiologicalReaction direction="left-to-right" evidence="5">
        <dbReference type="Rhea" id="RHEA:60005"/>
    </physiologicalReaction>
</comment>
<dbReference type="PANTHER" id="PTHR12756:SF45">
    <property type="entry name" value="CYTOSOLIC CARBOXYPEPTIDASE NNA1"/>
    <property type="match status" value="1"/>
</dbReference>
<feature type="region of interest" description="Disordered" evidence="7">
    <location>
        <begin position="761"/>
        <end position="819"/>
    </location>
</feature>
<evidence type="ECO:0000256" key="1">
    <source>
        <dbReference type="ARBA" id="ARBA00001947"/>
    </source>
</evidence>
<feature type="compositionally biased region" description="Basic residues" evidence="7">
    <location>
        <begin position="714"/>
        <end position="724"/>
    </location>
</feature>
<dbReference type="PROSITE" id="PS52035">
    <property type="entry name" value="PEPTIDASE_M14"/>
    <property type="match status" value="1"/>
</dbReference>
<keyword evidence="4" id="KW-0378">Hydrolase</keyword>
<feature type="active site" description="Proton donor/acceptor" evidence="6">
    <location>
        <position position="501"/>
    </location>
</feature>
<feature type="compositionally biased region" description="Basic and acidic residues" evidence="7">
    <location>
        <begin position="79"/>
        <end position="98"/>
    </location>
</feature>
<feature type="compositionally biased region" description="Basic and acidic residues" evidence="7">
    <location>
        <begin position="794"/>
        <end position="817"/>
    </location>
</feature>
<feature type="region of interest" description="Disordered" evidence="7">
    <location>
        <begin position="868"/>
        <end position="894"/>
    </location>
</feature>
<feature type="compositionally biased region" description="Basic residues" evidence="7">
    <location>
        <begin position="603"/>
        <end position="613"/>
    </location>
</feature>
<dbReference type="PANTHER" id="PTHR12756">
    <property type="entry name" value="CYTOSOLIC CARBOXYPEPTIDASE"/>
    <property type="match status" value="1"/>
</dbReference>
<comment type="cofactor">
    <cofactor evidence="1">
        <name>Zn(2+)</name>
        <dbReference type="ChEBI" id="CHEBI:29105"/>
    </cofactor>
</comment>
<dbReference type="Proteomes" id="UP001158576">
    <property type="component" value="Chromosome XSR"/>
</dbReference>
<evidence type="ECO:0000256" key="6">
    <source>
        <dbReference type="PROSITE-ProRule" id="PRU01379"/>
    </source>
</evidence>
<feature type="compositionally biased region" description="Low complexity" evidence="7">
    <location>
        <begin position="581"/>
        <end position="592"/>
    </location>
</feature>
<evidence type="ECO:0000256" key="3">
    <source>
        <dbReference type="ARBA" id="ARBA00005988"/>
    </source>
</evidence>
<evidence type="ECO:0000256" key="7">
    <source>
        <dbReference type="SAM" id="MobiDB-lite"/>
    </source>
</evidence>
<dbReference type="Pfam" id="PF18027">
    <property type="entry name" value="Pepdidase_M14_N"/>
    <property type="match status" value="1"/>
</dbReference>
<feature type="compositionally biased region" description="Basic and acidic residues" evidence="7">
    <location>
        <begin position="614"/>
        <end position="635"/>
    </location>
</feature>
<comment type="similarity">
    <text evidence="3 6">Belongs to the peptidase M14 family.</text>
</comment>
<dbReference type="Pfam" id="PF00246">
    <property type="entry name" value="Peptidase_M14"/>
    <property type="match status" value="1"/>
</dbReference>
<keyword evidence="4" id="KW-0121">Carboxypeptidase</keyword>
<feature type="compositionally biased region" description="Polar residues" evidence="7">
    <location>
        <begin position="920"/>
        <end position="937"/>
    </location>
</feature>
<dbReference type="InterPro" id="IPR040626">
    <property type="entry name" value="Pepdidase_M14_N"/>
</dbReference>
<evidence type="ECO:0000256" key="5">
    <source>
        <dbReference type="ARBA" id="ARBA00029302"/>
    </source>
</evidence>
<name>A0ABN7SBP5_OIKDI</name>
<dbReference type="Gene3D" id="3.40.630.10">
    <property type="entry name" value="Zn peptidases"/>
    <property type="match status" value="1"/>
</dbReference>
<feature type="region of interest" description="Disordered" evidence="7">
    <location>
        <begin position="920"/>
        <end position="944"/>
    </location>
</feature>
<comment type="subcellular location">
    <subcellularLocation>
        <location evidence="2">Cytoplasm</location>
        <location evidence="2">Cytosol</location>
    </subcellularLocation>
</comment>
<feature type="domain" description="Peptidase M14" evidence="8">
    <location>
        <begin position="270"/>
        <end position="537"/>
    </location>
</feature>
<evidence type="ECO:0000259" key="8">
    <source>
        <dbReference type="PROSITE" id="PS52035"/>
    </source>
</evidence>
<feature type="compositionally biased region" description="Polar residues" evidence="7">
    <location>
        <begin position="664"/>
        <end position="681"/>
    </location>
</feature>
<dbReference type="Gene3D" id="2.60.40.3120">
    <property type="match status" value="1"/>
</dbReference>
<evidence type="ECO:0000256" key="4">
    <source>
        <dbReference type="ARBA" id="ARBA00022645"/>
    </source>
</evidence>
<keyword evidence="4" id="KW-0645">Protease</keyword>
<evidence type="ECO:0000313" key="9">
    <source>
        <dbReference type="EMBL" id="CAG5096102.1"/>
    </source>
</evidence>
<accession>A0ABN7SBP5</accession>
<dbReference type="InterPro" id="IPR000834">
    <property type="entry name" value="Peptidase_M14"/>
</dbReference>
<dbReference type="SUPFAM" id="SSF53187">
    <property type="entry name" value="Zn-dependent exopeptidases"/>
    <property type="match status" value="1"/>
</dbReference>
<feature type="region of interest" description="Disordered" evidence="7">
    <location>
        <begin position="570"/>
        <end position="738"/>
    </location>
</feature>
<dbReference type="EMBL" id="OU015569">
    <property type="protein sequence ID" value="CAG5096102.1"/>
    <property type="molecule type" value="Genomic_DNA"/>
</dbReference>
<sequence>MTERMPIRVGPLQRHIYPYSVAVDDLLTRTKQIIVDQDTGARLKEPRSLYSIGNYGQEAKFPNHVQVALDTPDTLNCEPETHNEPLYENRGDEPKPEPRATLSQCVYYNDPGPDNYFMRSRARGKKPVNLPVPTGADTLHFESRFESGNLLRASKVGEFEYELELRTDLYTNRHTQWFYFQIKNIRPDVNYRFTIINFSKPSSLYNNGLRPLMYSTHLAETRGKGWIRNGENIRYYRRAIPTPSGRSQYCLTWTMKFPHNDDTVYLAHDYPYTYTDLQQYLDTLTNDTSKSRFIKTRILCRSLAQNFVHILTITNPHETLEAKQKKVVVISARVHPGETNGSWMMKGFLDFITSMDPDAVTLRGHFIFKVIPMLNPDGVIVGNYRCSLAGRDLNRRYKTTLREAFPAIYALTRNVQIFQKEHEVAFYIDLHGHSRKHNVFMYGCQSVEQPGLEKVFPYMMSLNAPGIFKFESCKYKTQANKEGTGRVFMHRLGVKNSFTMEASFGGSTLGSRAGTHLGIKDLERMGRHICDTLLDFYDPDPAKIQYCQDEISQKLREKLIARYGEDQIPKDPQLLHDFESDTSGSNSSSDEGLPAHLAEEHQKRKTKWKKRQPKKSDAKRLDRSQRAKSAEDASKLLKNVKVRPPRPTPSSTSNGHNRSDAEFHSTSTKKSVGDVSATTKTIDFERLHNFARSAPQPSTTARPVPSQTHEQKLHQRVRYKHIPPFKKPSSHDDDGDYDGDKLSRITLTFVRGNSAELREEEALGPLNHHARISGGGKGGRGSVLQSLQQRPVNRFHDPFHARYRRREGSKSKERESAHNTLLVNGKPRDVEPLKTRKTIQRREPMFPYLSPSALGNFIGEEAMYCPESSSSDRAVNDKPLPELSPPDSLQPRTDNQKILNYSHETTDKIFVKPKIIEQNETTPINGTSNWKQQSTDYGQADDCC</sequence>
<organism evidence="9 10">
    <name type="scientific">Oikopleura dioica</name>
    <name type="common">Tunicate</name>
    <dbReference type="NCBI Taxonomy" id="34765"/>
    <lineage>
        <taxon>Eukaryota</taxon>
        <taxon>Metazoa</taxon>
        <taxon>Chordata</taxon>
        <taxon>Tunicata</taxon>
        <taxon>Appendicularia</taxon>
        <taxon>Copelata</taxon>
        <taxon>Oikopleuridae</taxon>
        <taxon>Oikopleura</taxon>
    </lineage>
</organism>
<dbReference type="InterPro" id="IPR050821">
    <property type="entry name" value="Cytosolic_carboxypeptidase"/>
</dbReference>
<proteinExistence type="inferred from homology"/>
<keyword evidence="10" id="KW-1185">Reference proteome</keyword>
<evidence type="ECO:0000313" key="10">
    <source>
        <dbReference type="Proteomes" id="UP001158576"/>
    </source>
</evidence>
<gene>
    <name evidence="9" type="ORF">OKIOD_LOCUS6032</name>
</gene>
<feature type="compositionally biased region" description="Polar residues" evidence="7">
    <location>
        <begin position="695"/>
        <end position="708"/>
    </location>
</feature>